<organism evidence="4 5">
    <name type="scientific">Coccomyxa subellipsoidea (strain C-169)</name>
    <name type="common">Green microalga</name>
    <dbReference type="NCBI Taxonomy" id="574566"/>
    <lineage>
        <taxon>Eukaryota</taxon>
        <taxon>Viridiplantae</taxon>
        <taxon>Chlorophyta</taxon>
        <taxon>core chlorophytes</taxon>
        <taxon>Trebouxiophyceae</taxon>
        <taxon>Trebouxiophyceae incertae sedis</taxon>
        <taxon>Coccomyxaceae</taxon>
        <taxon>Coccomyxa</taxon>
        <taxon>Coccomyxa subellipsoidea</taxon>
    </lineage>
</organism>
<dbReference type="OrthoDB" id="550454at2759"/>
<dbReference type="Proteomes" id="UP000007264">
    <property type="component" value="Unassembled WGS sequence"/>
</dbReference>
<sequence>MLLHGEQYLEMRTPLPSFGKLLTTARVLDVQDKGKAAIVVIETVTRSADNNEVIAVNEITSFMRGAGGFGKRPPAQRNAAAVASNAPPERPPDATVEEKTSEDLAALYRLNGDYNPLHIDPDFAAMGGFPKPILHGLCSFGVAGKHGRFAKHVFPGETLRTEMWVVSPTKVVFQTRVMDRDTLAITNAAVEFFQKAKRKPPAHAPVLERLIALQQLSALQGPFQEQEALIVGDQERKSAQLGLTTPLPPTYPPRFSQPYSGFSADDDEGDCDIVRPHDPDHLGSASAVTSLNIPDMLANIKRNAISKCRPVRQVHPPMENICLVGQTSGRIKWIQPSGPRRPGEGTEDDVQGIVDVQETNAGGILLRITLLASGFVIGPSGYTIREIIKQTGADVKSWTDKMEDDLTRPTRTFIIEGHPDSVATALRIICDGIARYKELCEGAYNGHLVSRLQIIHGIAFSYQPPPRTIVPHAAGLKGQGNRVRAACGGGSGRMRLPSHGNAATQTAVRILADVKNCLSAQSAVKAAAAQTSAINKGGRPPSPNMHAMQQASHAPEYKGMMAPEATPGRSFPYSHGHAVHEPTMPSPDPPVIPPGYAMVAPNVLMPISALLGSQTPPHQQSAAYANFTPQMQAPMMADPYAAFGSMGDSSFFGNQGQYVEPFAPITPIMDSTGQAIGYANPRQQHTPYDMSAGMGAEWAREGAISYAGQSRGSTPRSTLEQRGFGEVRDAPPTAADAPFKEFYDQLLREKTPPPGGHSTGGGAGQAPTFALAFQANTPTPTFGYQHTSNRSGGSPGGSVAFKAGAGQMASPEPPAWQHDTGSPFGILPTASSPPAADWPGFGCPGETAALPGAQGNRNYMGETQKFSLG</sequence>
<reference evidence="4 5" key="1">
    <citation type="journal article" date="2012" name="Genome Biol.">
        <title>The genome of the polar eukaryotic microalga coccomyxa subellipsoidea reveals traits of cold adaptation.</title>
        <authorList>
            <person name="Blanc G."/>
            <person name="Agarkova I."/>
            <person name="Grimwood J."/>
            <person name="Kuo A."/>
            <person name="Brueggeman A."/>
            <person name="Dunigan D."/>
            <person name="Gurnon J."/>
            <person name="Ladunga I."/>
            <person name="Lindquist E."/>
            <person name="Lucas S."/>
            <person name="Pangilinan J."/>
            <person name="Proschold T."/>
            <person name="Salamov A."/>
            <person name="Schmutz J."/>
            <person name="Weeks D."/>
            <person name="Yamada T."/>
            <person name="Claverie J.M."/>
            <person name="Grigoriev I."/>
            <person name="Van Etten J."/>
            <person name="Lomsadze A."/>
            <person name="Borodovsky M."/>
        </authorList>
    </citation>
    <scope>NUCLEOTIDE SEQUENCE [LARGE SCALE GENOMIC DNA]</scope>
    <source>
        <strain evidence="4 5">C-169</strain>
    </source>
</reference>
<evidence type="ECO:0000256" key="1">
    <source>
        <dbReference type="PROSITE-ProRule" id="PRU00117"/>
    </source>
</evidence>
<dbReference type="GO" id="GO:0006635">
    <property type="term" value="P:fatty acid beta-oxidation"/>
    <property type="evidence" value="ECO:0007669"/>
    <property type="project" value="TreeGrafter"/>
</dbReference>
<feature type="region of interest" description="Disordered" evidence="2">
    <location>
        <begin position="67"/>
        <end position="98"/>
    </location>
</feature>
<name>I0Z6V5_COCSC</name>
<dbReference type="SUPFAM" id="SSF54791">
    <property type="entry name" value="Eukaryotic type KH-domain (KH-domain type I)"/>
    <property type="match status" value="1"/>
</dbReference>
<feature type="compositionally biased region" description="Low complexity" evidence="2">
    <location>
        <begin position="72"/>
        <end position="87"/>
    </location>
</feature>
<dbReference type="InterPro" id="IPR054357">
    <property type="entry name" value="MFE-2_N"/>
</dbReference>
<dbReference type="SUPFAM" id="SSF54637">
    <property type="entry name" value="Thioesterase/thiol ester dehydrase-isomerase"/>
    <property type="match status" value="2"/>
</dbReference>
<dbReference type="GeneID" id="17044384"/>
<gene>
    <name evidence="4" type="ORF">COCSUDRAFT_58910</name>
</gene>
<dbReference type="Pfam" id="PF00013">
    <property type="entry name" value="KH_1"/>
    <property type="match status" value="1"/>
</dbReference>
<comment type="caution">
    <text evidence="4">The sequence shown here is derived from an EMBL/GenBank/DDBJ whole genome shotgun (WGS) entry which is preliminary data.</text>
</comment>
<accession>I0Z6V5</accession>
<dbReference type="STRING" id="574566.I0Z6V5"/>
<dbReference type="Gene3D" id="3.30.1370.10">
    <property type="entry name" value="K Homology domain, type 1"/>
    <property type="match status" value="1"/>
</dbReference>
<dbReference type="InterPro" id="IPR004088">
    <property type="entry name" value="KH_dom_type_1"/>
</dbReference>
<dbReference type="Pfam" id="PF22622">
    <property type="entry name" value="MFE-2_hydrat-2_N"/>
    <property type="match status" value="1"/>
</dbReference>
<dbReference type="GO" id="GO:0005777">
    <property type="term" value="C:peroxisome"/>
    <property type="evidence" value="ECO:0007669"/>
    <property type="project" value="TreeGrafter"/>
</dbReference>
<dbReference type="EMBL" id="AGSI01000002">
    <property type="protein sequence ID" value="EIE26374.1"/>
    <property type="molecule type" value="Genomic_DNA"/>
</dbReference>
<dbReference type="PROSITE" id="PS50084">
    <property type="entry name" value="KH_TYPE_1"/>
    <property type="match status" value="1"/>
</dbReference>
<evidence type="ECO:0000313" key="5">
    <source>
        <dbReference type="Proteomes" id="UP000007264"/>
    </source>
</evidence>
<dbReference type="InterPro" id="IPR002539">
    <property type="entry name" value="MaoC-like_dom"/>
</dbReference>
<protein>
    <recommendedName>
        <fullName evidence="3">K Homology domain-containing protein</fullName>
    </recommendedName>
</protein>
<dbReference type="GO" id="GO:0004300">
    <property type="term" value="F:enoyl-CoA hydratase activity"/>
    <property type="evidence" value="ECO:0007669"/>
    <property type="project" value="TreeGrafter"/>
</dbReference>
<evidence type="ECO:0000313" key="4">
    <source>
        <dbReference type="EMBL" id="EIE26374.1"/>
    </source>
</evidence>
<dbReference type="AlphaFoldDB" id="I0Z6V5"/>
<dbReference type="InterPro" id="IPR004087">
    <property type="entry name" value="KH_dom"/>
</dbReference>
<dbReference type="InterPro" id="IPR036612">
    <property type="entry name" value="KH_dom_type_1_sf"/>
</dbReference>
<dbReference type="GO" id="GO:0003857">
    <property type="term" value="F:(3S)-3-hydroxyacyl-CoA dehydrogenase (NAD+) activity"/>
    <property type="evidence" value="ECO:0007669"/>
    <property type="project" value="TreeGrafter"/>
</dbReference>
<proteinExistence type="predicted"/>
<dbReference type="GO" id="GO:0003723">
    <property type="term" value="F:RNA binding"/>
    <property type="evidence" value="ECO:0007669"/>
    <property type="project" value="UniProtKB-UniRule"/>
</dbReference>
<dbReference type="eggNOG" id="ENOG502S72G">
    <property type="taxonomic scope" value="Eukaryota"/>
</dbReference>
<dbReference type="SMART" id="SM00322">
    <property type="entry name" value="KH"/>
    <property type="match status" value="1"/>
</dbReference>
<dbReference type="CDD" id="cd03448">
    <property type="entry name" value="HDE_HSD"/>
    <property type="match status" value="1"/>
</dbReference>
<dbReference type="Gene3D" id="3.10.129.10">
    <property type="entry name" value="Hotdog Thioesterase"/>
    <property type="match status" value="1"/>
</dbReference>
<keyword evidence="5" id="KW-1185">Reference proteome</keyword>
<dbReference type="PANTHER" id="PTHR13078">
    <property type="entry name" value="PEROXISOMAL MULTIFUNCTIONAL ENZYME TYPE 2-RELATED"/>
    <property type="match status" value="1"/>
</dbReference>
<dbReference type="InterPro" id="IPR029069">
    <property type="entry name" value="HotDog_dom_sf"/>
</dbReference>
<dbReference type="GO" id="GO:0044594">
    <property type="term" value="F:17-beta-hydroxysteroid dehydrogenase (NAD+) activity"/>
    <property type="evidence" value="ECO:0007669"/>
    <property type="project" value="TreeGrafter"/>
</dbReference>
<feature type="domain" description="K Homology" evidence="3">
    <location>
        <begin position="360"/>
        <end position="434"/>
    </location>
</feature>
<feature type="region of interest" description="Disordered" evidence="2">
    <location>
        <begin position="849"/>
        <end position="869"/>
    </location>
</feature>
<evidence type="ECO:0000256" key="2">
    <source>
        <dbReference type="SAM" id="MobiDB-lite"/>
    </source>
</evidence>
<dbReference type="CDD" id="cd00105">
    <property type="entry name" value="KH-I"/>
    <property type="match status" value="1"/>
</dbReference>
<keyword evidence="1" id="KW-0694">RNA-binding</keyword>
<dbReference type="KEGG" id="csl:COCSUDRAFT_58910"/>
<evidence type="ECO:0000259" key="3">
    <source>
        <dbReference type="SMART" id="SM00322"/>
    </source>
</evidence>
<dbReference type="RefSeq" id="XP_005650918.1">
    <property type="nucleotide sequence ID" value="XM_005650861.1"/>
</dbReference>
<dbReference type="PANTHER" id="PTHR13078:SF56">
    <property type="entry name" value="PEROXISOMAL MULTIFUNCTIONAL ENZYME TYPE 2"/>
    <property type="match status" value="1"/>
</dbReference>
<dbReference type="Pfam" id="PF01575">
    <property type="entry name" value="MaoC_dehydratas"/>
    <property type="match status" value="1"/>
</dbReference>